<reference evidence="2" key="2">
    <citation type="submission" date="2023-08" db="EMBL/GenBank/DDBJ databases">
        <title>Nitrogen cycling bacteria in agricultural field soils.</title>
        <authorList>
            <person name="Jang J."/>
        </authorList>
    </citation>
    <scope>NUCLEOTIDE SEQUENCE</scope>
    <source>
        <strain evidence="2">PS3-36</strain>
    </source>
</reference>
<proteinExistence type="predicted"/>
<dbReference type="EMBL" id="SMYO01000006">
    <property type="protein sequence ID" value="TDK60826.1"/>
    <property type="molecule type" value="Genomic_DNA"/>
</dbReference>
<protein>
    <recommendedName>
        <fullName evidence="6">DUF5673 domain-containing protein</fullName>
    </recommendedName>
</protein>
<keyword evidence="1" id="KW-0812">Transmembrane</keyword>
<keyword evidence="5" id="KW-1185">Reference proteome</keyword>
<feature type="transmembrane region" description="Helical" evidence="1">
    <location>
        <begin position="111"/>
        <end position="128"/>
    </location>
</feature>
<evidence type="ECO:0000313" key="5">
    <source>
        <dbReference type="Proteomes" id="UP001178888"/>
    </source>
</evidence>
<feature type="transmembrane region" description="Helical" evidence="1">
    <location>
        <begin position="18"/>
        <end position="36"/>
    </location>
</feature>
<dbReference type="EMBL" id="JAVGVR010000001">
    <property type="protein sequence ID" value="MDQ6598627.1"/>
    <property type="molecule type" value="Genomic_DNA"/>
</dbReference>
<accession>A0A4R5VR09</accession>
<organism evidence="3 4">
    <name type="scientific">Bacillus salipaludis</name>
    <dbReference type="NCBI Taxonomy" id="2547811"/>
    <lineage>
        <taxon>Bacteria</taxon>
        <taxon>Bacillati</taxon>
        <taxon>Bacillota</taxon>
        <taxon>Bacilli</taxon>
        <taxon>Bacillales</taxon>
        <taxon>Bacillaceae</taxon>
        <taxon>Bacillus</taxon>
    </lineage>
</organism>
<evidence type="ECO:0000256" key="1">
    <source>
        <dbReference type="SAM" id="Phobius"/>
    </source>
</evidence>
<gene>
    <name evidence="3" type="ORF">E2K98_13955</name>
    <name evidence="2" type="ORF">RCG21_20065</name>
</gene>
<dbReference type="Proteomes" id="UP000295132">
    <property type="component" value="Unassembled WGS sequence"/>
</dbReference>
<evidence type="ECO:0000313" key="3">
    <source>
        <dbReference type="EMBL" id="TDK60826.1"/>
    </source>
</evidence>
<comment type="caution">
    <text evidence="3">The sequence shown here is derived from an EMBL/GenBank/DDBJ whole genome shotgun (WGS) entry which is preliminary data.</text>
</comment>
<keyword evidence="1" id="KW-1133">Transmembrane helix</keyword>
<dbReference type="RefSeq" id="WP_133335054.1">
    <property type="nucleotide sequence ID" value="NZ_JAVGVR010000001.1"/>
</dbReference>
<name>A0A4R5VR09_9BACI</name>
<reference evidence="3 4" key="1">
    <citation type="submission" date="2019-03" db="EMBL/GenBank/DDBJ databases">
        <title>Bacillus niacini sp. nov. a Nicotinate-Metabolizing Mesophile Isolated from Soil.</title>
        <authorList>
            <person name="Zhang G."/>
        </authorList>
    </citation>
    <scope>NUCLEOTIDE SEQUENCE [LARGE SCALE GENOMIC DNA]</scope>
    <source>
        <strain evidence="3 4">WN066</strain>
    </source>
</reference>
<keyword evidence="1" id="KW-0472">Membrane</keyword>
<evidence type="ECO:0008006" key="6">
    <source>
        <dbReference type="Google" id="ProtNLM"/>
    </source>
</evidence>
<evidence type="ECO:0000313" key="4">
    <source>
        <dbReference type="Proteomes" id="UP000295132"/>
    </source>
</evidence>
<sequence length="223" mass="26172">MVKYSKERFLKDKGKLRILTNFVFTVIFLLSVIYLIRYRLNLKKAAEISQDALYPLKESEFASLLVPVEWKEMTPLTKHTRSYQYVKWGTVFALLILVVILAIVITTEFLGSSFFSLAYLFYLIISLVRHQGNLYILPNGIIINGKYYSASQIHHYETEQIVRWHELYGYHSRVDNGFKLTFDIKKKTFQPDYMIVEDSSHLRQITDLLDQQGIKGVQKTEKN</sequence>
<dbReference type="Proteomes" id="UP001178888">
    <property type="component" value="Unassembled WGS sequence"/>
</dbReference>
<evidence type="ECO:0000313" key="2">
    <source>
        <dbReference type="EMBL" id="MDQ6598627.1"/>
    </source>
</evidence>
<feature type="transmembrane region" description="Helical" evidence="1">
    <location>
        <begin position="85"/>
        <end position="105"/>
    </location>
</feature>
<dbReference type="AlphaFoldDB" id="A0A4R5VR09"/>